<keyword evidence="1" id="KW-0472">Membrane</keyword>
<keyword evidence="1" id="KW-0812">Transmembrane</keyword>
<evidence type="ECO:0000256" key="1">
    <source>
        <dbReference type="SAM" id="Phobius"/>
    </source>
</evidence>
<dbReference type="AlphaFoldDB" id="A0A3N0GUX5"/>
<dbReference type="EMBL" id="RJSF01000011">
    <property type="protein sequence ID" value="RNM16257.1"/>
    <property type="molecule type" value="Genomic_DNA"/>
</dbReference>
<keyword evidence="3" id="KW-1185">Reference proteome</keyword>
<dbReference type="Proteomes" id="UP000279994">
    <property type="component" value="Unassembled WGS sequence"/>
</dbReference>
<reference evidence="2 3" key="1">
    <citation type="submission" date="2018-11" db="EMBL/GenBank/DDBJ databases">
        <authorList>
            <person name="Li F."/>
        </authorList>
    </citation>
    <scope>NUCLEOTIDE SEQUENCE [LARGE SCALE GENOMIC DNA]</scope>
    <source>
        <strain evidence="2 3">Gsoil 818</strain>
    </source>
</reference>
<feature type="transmembrane region" description="Helical" evidence="1">
    <location>
        <begin position="81"/>
        <end position="103"/>
    </location>
</feature>
<dbReference type="RefSeq" id="WP_123221945.1">
    <property type="nucleotide sequence ID" value="NZ_RJSF01000011.1"/>
</dbReference>
<sequence>MEPDLLEATRRGPAGRLFVALWGGLAVVDVSRPAGALLSGGLVLVLVAACGVHQTWWSAASIATTGWLVVNGFVQHRYGELGFGASSWALFALALAVVLAVAARTGSTRSLPR</sequence>
<evidence type="ECO:0000313" key="2">
    <source>
        <dbReference type="EMBL" id="RNM16257.1"/>
    </source>
</evidence>
<keyword evidence="1" id="KW-1133">Transmembrane helix</keyword>
<organism evidence="2 3">
    <name type="scientific">Nocardioides pocheonensis</name>
    <dbReference type="NCBI Taxonomy" id="661485"/>
    <lineage>
        <taxon>Bacteria</taxon>
        <taxon>Bacillati</taxon>
        <taxon>Actinomycetota</taxon>
        <taxon>Actinomycetes</taxon>
        <taxon>Propionibacteriales</taxon>
        <taxon>Nocardioidaceae</taxon>
        <taxon>Nocardioides</taxon>
    </lineage>
</organism>
<proteinExistence type="predicted"/>
<name>A0A3N0GUX5_9ACTN</name>
<protein>
    <submittedName>
        <fullName evidence="2">Uncharacterized protein</fullName>
    </submittedName>
</protein>
<accession>A0A3N0GUX5</accession>
<comment type="caution">
    <text evidence="2">The sequence shown here is derived from an EMBL/GenBank/DDBJ whole genome shotgun (WGS) entry which is preliminary data.</text>
</comment>
<feature type="transmembrane region" description="Helical" evidence="1">
    <location>
        <begin position="42"/>
        <end position="69"/>
    </location>
</feature>
<gene>
    <name evidence="2" type="ORF">EFL26_05720</name>
</gene>
<evidence type="ECO:0000313" key="3">
    <source>
        <dbReference type="Proteomes" id="UP000279994"/>
    </source>
</evidence>